<dbReference type="AlphaFoldDB" id="A0A6G1C7R7"/>
<reference evidence="3 4" key="1">
    <citation type="submission" date="2019-11" db="EMBL/GenBank/DDBJ databases">
        <title>Whole genome sequence of Oryza granulata.</title>
        <authorList>
            <person name="Li W."/>
        </authorList>
    </citation>
    <scope>NUCLEOTIDE SEQUENCE [LARGE SCALE GENOMIC DNA]</scope>
    <source>
        <strain evidence="4">cv. Menghai</strain>
        <tissue evidence="3">Leaf</tissue>
    </source>
</reference>
<protein>
    <submittedName>
        <fullName evidence="3">Uncharacterized protein</fullName>
    </submittedName>
</protein>
<comment type="caution">
    <text evidence="3">The sequence shown here is derived from an EMBL/GenBank/DDBJ whole genome shotgun (WGS) entry which is preliminary data.</text>
</comment>
<name>A0A6G1C7R7_9ORYZ</name>
<feature type="region of interest" description="Disordered" evidence="2">
    <location>
        <begin position="1"/>
        <end position="31"/>
    </location>
</feature>
<keyword evidence="1" id="KW-0175">Coiled coil</keyword>
<feature type="coiled-coil region" evidence="1">
    <location>
        <begin position="40"/>
        <end position="74"/>
    </location>
</feature>
<sequence>MPEGPQDSEDNEGEGEEGRSPPAKRARTSCGFDDKQTDMLQEVLRMIQQQNERIETVLRENQELREKLSSLTTVINGVGGYHQQFPAPSKDKYSTHKIEADDEKPPQGDRHRLLEEKGIKTVEDFLSFYRKSPDGLRKEQEFTLVAFKRAMCLTNTRQFLEAMAAITFRDHAQRNQVIHYKFQTFIPGWVELAATTIFFGVQQNA</sequence>
<dbReference type="Proteomes" id="UP000479710">
    <property type="component" value="Unassembled WGS sequence"/>
</dbReference>
<feature type="compositionally biased region" description="Basic and acidic residues" evidence="2">
    <location>
        <begin position="89"/>
        <end position="109"/>
    </location>
</feature>
<gene>
    <name evidence="3" type="ORF">E2562_019724</name>
</gene>
<evidence type="ECO:0000313" key="3">
    <source>
        <dbReference type="EMBL" id="KAF0896242.1"/>
    </source>
</evidence>
<evidence type="ECO:0000256" key="1">
    <source>
        <dbReference type="SAM" id="Coils"/>
    </source>
</evidence>
<keyword evidence="4" id="KW-1185">Reference proteome</keyword>
<evidence type="ECO:0000256" key="2">
    <source>
        <dbReference type="SAM" id="MobiDB-lite"/>
    </source>
</evidence>
<accession>A0A6G1C7R7</accession>
<organism evidence="3 4">
    <name type="scientific">Oryza meyeriana var. granulata</name>
    <dbReference type="NCBI Taxonomy" id="110450"/>
    <lineage>
        <taxon>Eukaryota</taxon>
        <taxon>Viridiplantae</taxon>
        <taxon>Streptophyta</taxon>
        <taxon>Embryophyta</taxon>
        <taxon>Tracheophyta</taxon>
        <taxon>Spermatophyta</taxon>
        <taxon>Magnoliopsida</taxon>
        <taxon>Liliopsida</taxon>
        <taxon>Poales</taxon>
        <taxon>Poaceae</taxon>
        <taxon>BOP clade</taxon>
        <taxon>Oryzoideae</taxon>
        <taxon>Oryzeae</taxon>
        <taxon>Oryzinae</taxon>
        <taxon>Oryza</taxon>
        <taxon>Oryza meyeriana</taxon>
    </lineage>
</organism>
<feature type="region of interest" description="Disordered" evidence="2">
    <location>
        <begin position="79"/>
        <end position="109"/>
    </location>
</feature>
<feature type="compositionally biased region" description="Acidic residues" evidence="2">
    <location>
        <begin position="1"/>
        <end position="15"/>
    </location>
</feature>
<dbReference type="EMBL" id="SPHZ02000010">
    <property type="protein sequence ID" value="KAF0896242.1"/>
    <property type="molecule type" value="Genomic_DNA"/>
</dbReference>
<proteinExistence type="predicted"/>
<evidence type="ECO:0000313" key="4">
    <source>
        <dbReference type="Proteomes" id="UP000479710"/>
    </source>
</evidence>